<dbReference type="AlphaFoldDB" id="A0AAU7UD31"/>
<feature type="transmembrane region" description="Helical" evidence="1">
    <location>
        <begin position="236"/>
        <end position="259"/>
    </location>
</feature>
<reference evidence="2" key="1">
    <citation type="submission" date="2024-06" db="EMBL/GenBank/DDBJ databases">
        <title>Draft Genome Sequence of Deinococcus sonorensis Type Strain KR-87, a Biofilm Producing Representative of the Genus Deinococcus.</title>
        <authorList>
            <person name="Boren L.S."/>
            <person name="Grosso R.A."/>
            <person name="Hugenberg-Cox A.N."/>
            <person name="Hill J.T.E."/>
            <person name="Albert C.M."/>
            <person name="Tuohy J.M."/>
        </authorList>
    </citation>
    <scope>NUCLEOTIDE SEQUENCE</scope>
    <source>
        <strain evidence="2">KR-87</strain>
    </source>
</reference>
<feature type="transmembrane region" description="Helical" evidence="1">
    <location>
        <begin position="182"/>
        <end position="201"/>
    </location>
</feature>
<gene>
    <name evidence="2" type="ORF">ABOD76_08780</name>
</gene>
<organism evidence="2">
    <name type="scientific">Deinococcus sonorensis KR-87</name>
    <dbReference type="NCBI Taxonomy" id="694439"/>
    <lineage>
        <taxon>Bacteria</taxon>
        <taxon>Thermotogati</taxon>
        <taxon>Deinococcota</taxon>
        <taxon>Deinococci</taxon>
        <taxon>Deinococcales</taxon>
        <taxon>Deinococcaceae</taxon>
        <taxon>Deinococcus</taxon>
    </lineage>
</organism>
<name>A0AAU7UD31_9DEIO</name>
<sequence>MHSGLLVSELRLFWEIARRSFRRQLTYRRAAVAGLLTNLFFGVLRVSVLLALLQGREVAGFDAPAAITYTGLTQALIMVMSLFGWYELMQTVHRGEVASDLLRPTDYFLLWLAQDAGRAASQLLMRAAPTLLLYSLLFQLRWPATPGAWLRVLAALLLGWLTSFGFRFLLNLSAFWSPNALGIGRLGFTVLMFASGFLLPLNLFPEWVQRVCWLTPFPSMMQAIVDLWTGAASGPAALRLLTVQLGWALGLLLLSRVVLARATRRLVVLGG</sequence>
<keyword evidence="1" id="KW-1133">Transmembrane helix</keyword>
<feature type="transmembrane region" description="Helical" evidence="1">
    <location>
        <begin position="148"/>
        <end position="170"/>
    </location>
</feature>
<feature type="transmembrane region" description="Helical" evidence="1">
    <location>
        <begin position="123"/>
        <end position="142"/>
    </location>
</feature>
<accession>A0AAU7UD31</accession>
<keyword evidence="1" id="KW-0472">Membrane</keyword>
<protein>
    <submittedName>
        <fullName evidence="2">ABC-2 family transporter protein</fullName>
    </submittedName>
</protein>
<proteinExistence type="predicted"/>
<dbReference type="InterPro" id="IPR010390">
    <property type="entry name" value="ABC-2_transporter-like"/>
</dbReference>
<evidence type="ECO:0000256" key="1">
    <source>
        <dbReference type="SAM" id="Phobius"/>
    </source>
</evidence>
<dbReference type="RefSeq" id="WP_350244460.1">
    <property type="nucleotide sequence ID" value="NZ_CP158299.1"/>
</dbReference>
<evidence type="ECO:0000313" key="2">
    <source>
        <dbReference type="EMBL" id="XBV86391.1"/>
    </source>
</evidence>
<dbReference type="PANTHER" id="PTHR36832">
    <property type="entry name" value="SLR1174 PROTEIN-RELATED"/>
    <property type="match status" value="1"/>
</dbReference>
<feature type="transmembrane region" description="Helical" evidence="1">
    <location>
        <begin position="65"/>
        <end position="86"/>
    </location>
</feature>
<dbReference type="Pfam" id="PF06182">
    <property type="entry name" value="ABC2_membrane_6"/>
    <property type="match status" value="1"/>
</dbReference>
<keyword evidence="1" id="KW-0812">Transmembrane</keyword>
<dbReference type="PANTHER" id="PTHR36832:SF2">
    <property type="entry name" value="INTEGRAL MEMBRANE PROTEIN"/>
    <property type="match status" value="1"/>
</dbReference>
<dbReference type="EMBL" id="CP158299">
    <property type="protein sequence ID" value="XBV86391.1"/>
    <property type="molecule type" value="Genomic_DNA"/>
</dbReference>
<dbReference type="KEGG" id="dsc:ABOD76_08780"/>
<feature type="transmembrane region" description="Helical" evidence="1">
    <location>
        <begin position="30"/>
        <end position="53"/>
    </location>
</feature>